<dbReference type="OrthoDB" id="9780593at2"/>
<evidence type="ECO:0000259" key="5">
    <source>
        <dbReference type="PROSITE" id="PS50110"/>
    </source>
</evidence>
<dbReference type="CDD" id="cd06170">
    <property type="entry name" value="LuxR_C_like"/>
    <property type="match status" value="1"/>
</dbReference>
<dbReference type="GO" id="GO:0000160">
    <property type="term" value="P:phosphorelay signal transduction system"/>
    <property type="evidence" value="ECO:0007669"/>
    <property type="project" value="InterPro"/>
</dbReference>
<dbReference type="eggNOG" id="COG2197">
    <property type="taxonomic scope" value="Bacteria"/>
</dbReference>
<evidence type="ECO:0000256" key="1">
    <source>
        <dbReference type="ARBA" id="ARBA00022553"/>
    </source>
</evidence>
<dbReference type="Pfam" id="PF00196">
    <property type="entry name" value="GerE"/>
    <property type="match status" value="1"/>
</dbReference>
<proteinExistence type="predicted"/>
<dbReference type="STRING" id="1000565.METUNv1_04064"/>
<dbReference type="InterPro" id="IPR039420">
    <property type="entry name" value="WalR-like"/>
</dbReference>
<name>F5RIB4_METUF</name>
<feature type="domain" description="Response regulatory" evidence="5">
    <location>
        <begin position="3"/>
        <end position="119"/>
    </location>
</feature>
<dbReference type="Pfam" id="PF00072">
    <property type="entry name" value="Response_reg"/>
    <property type="match status" value="1"/>
</dbReference>
<organism evidence="6 7">
    <name type="scientific">Methyloversatilis universalis (strain ATCC BAA-1314 / DSM 25237 / JCM 13912 / CCUG 52030 / FAM5)</name>
    <dbReference type="NCBI Taxonomy" id="1000565"/>
    <lineage>
        <taxon>Bacteria</taxon>
        <taxon>Pseudomonadati</taxon>
        <taxon>Pseudomonadota</taxon>
        <taxon>Betaproteobacteria</taxon>
        <taxon>Nitrosomonadales</taxon>
        <taxon>Sterolibacteriaceae</taxon>
        <taxon>Methyloversatilis</taxon>
    </lineage>
</organism>
<gene>
    <name evidence="6" type="ORF">METUNv1_04064</name>
</gene>
<dbReference type="SUPFAM" id="SSF46894">
    <property type="entry name" value="C-terminal effector domain of the bipartite response regulators"/>
    <property type="match status" value="1"/>
</dbReference>
<dbReference type="SMART" id="SM00448">
    <property type="entry name" value="REC"/>
    <property type="match status" value="1"/>
</dbReference>
<dbReference type="PRINTS" id="PR00038">
    <property type="entry name" value="HTHLUXR"/>
</dbReference>
<sequence length="219" mass="23476">MIDVLLVDDHPVVRSGYARLLETGGDIRVTAEAADADAGYAAYIQHAPGVTVTDLSLPGSSGIDLIRRIRARDPGARVLVFSVHDEAVVVDKAIQGGACGFISKRSAPEVLLEAVRAVARGERYFSEDVRKVVEMRAPDSERAVINALSPREFEVFRLLARGLSAAECATTLNLSQKTVANYQALIKEKLNVSTSAALVHLALRLGIVSGTPDRLVSED</sequence>
<dbReference type="InterPro" id="IPR001789">
    <property type="entry name" value="Sig_transdc_resp-reg_receiver"/>
</dbReference>
<dbReference type="CDD" id="cd17535">
    <property type="entry name" value="REC_NarL-like"/>
    <property type="match status" value="1"/>
</dbReference>
<dbReference type="GO" id="GO:0003677">
    <property type="term" value="F:DNA binding"/>
    <property type="evidence" value="ECO:0007669"/>
    <property type="project" value="UniProtKB-KW"/>
</dbReference>
<dbReference type="Proteomes" id="UP000005019">
    <property type="component" value="Unassembled WGS sequence"/>
</dbReference>
<dbReference type="PANTHER" id="PTHR43214">
    <property type="entry name" value="TWO-COMPONENT RESPONSE REGULATOR"/>
    <property type="match status" value="1"/>
</dbReference>
<evidence type="ECO:0000256" key="3">
    <source>
        <dbReference type="PROSITE-ProRule" id="PRU00169"/>
    </source>
</evidence>
<evidence type="ECO:0000313" key="6">
    <source>
        <dbReference type="EMBL" id="EGK70096.1"/>
    </source>
</evidence>
<comment type="caution">
    <text evidence="6">The sequence shown here is derived from an EMBL/GenBank/DDBJ whole genome shotgun (WGS) entry which is preliminary data.</text>
</comment>
<dbReference type="PROSITE" id="PS50110">
    <property type="entry name" value="RESPONSE_REGULATORY"/>
    <property type="match status" value="1"/>
</dbReference>
<protein>
    <submittedName>
        <fullName evidence="6">Two component transcriptional regulator, LuxR family</fullName>
    </submittedName>
</protein>
<keyword evidence="1 3" id="KW-0597">Phosphoprotein</keyword>
<dbReference type="GO" id="GO:0006355">
    <property type="term" value="P:regulation of DNA-templated transcription"/>
    <property type="evidence" value="ECO:0007669"/>
    <property type="project" value="InterPro"/>
</dbReference>
<dbReference type="AlphaFoldDB" id="F5RIB4"/>
<accession>F5RIB4</accession>
<evidence type="ECO:0000259" key="4">
    <source>
        <dbReference type="PROSITE" id="PS50043"/>
    </source>
</evidence>
<dbReference type="SUPFAM" id="SSF52172">
    <property type="entry name" value="CheY-like"/>
    <property type="match status" value="1"/>
</dbReference>
<dbReference type="EMBL" id="AFHG01000059">
    <property type="protein sequence ID" value="EGK70096.1"/>
    <property type="molecule type" value="Genomic_DNA"/>
</dbReference>
<evidence type="ECO:0000256" key="2">
    <source>
        <dbReference type="ARBA" id="ARBA00023125"/>
    </source>
</evidence>
<dbReference type="PROSITE" id="PS50043">
    <property type="entry name" value="HTH_LUXR_2"/>
    <property type="match status" value="1"/>
</dbReference>
<dbReference type="Gene3D" id="3.40.50.2300">
    <property type="match status" value="1"/>
</dbReference>
<keyword evidence="7" id="KW-1185">Reference proteome</keyword>
<dbReference type="InterPro" id="IPR000792">
    <property type="entry name" value="Tscrpt_reg_LuxR_C"/>
</dbReference>
<dbReference type="InterPro" id="IPR016032">
    <property type="entry name" value="Sig_transdc_resp-reg_C-effctor"/>
</dbReference>
<evidence type="ECO:0000313" key="7">
    <source>
        <dbReference type="Proteomes" id="UP000005019"/>
    </source>
</evidence>
<keyword evidence="2" id="KW-0238">DNA-binding</keyword>
<dbReference type="PANTHER" id="PTHR43214:SF43">
    <property type="entry name" value="TWO-COMPONENT RESPONSE REGULATOR"/>
    <property type="match status" value="1"/>
</dbReference>
<feature type="modified residue" description="4-aspartylphosphate" evidence="3">
    <location>
        <position position="54"/>
    </location>
</feature>
<dbReference type="InterPro" id="IPR011006">
    <property type="entry name" value="CheY-like_superfamily"/>
</dbReference>
<feature type="domain" description="HTH luxR-type" evidence="4">
    <location>
        <begin position="141"/>
        <end position="206"/>
    </location>
</feature>
<dbReference type="SMART" id="SM00421">
    <property type="entry name" value="HTH_LUXR"/>
    <property type="match status" value="1"/>
</dbReference>
<dbReference type="InterPro" id="IPR058245">
    <property type="entry name" value="NreC/VraR/RcsB-like_REC"/>
</dbReference>
<dbReference type="RefSeq" id="WP_008064960.1">
    <property type="nucleotide sequence ID" value="NZ_AFHG01000059.1"/>
</dbReference>
<reference evidence="6 7" key="1">
    <citation type="journal article" date="2011" name="J. Bacteriol.">
        <title>Genome sequence of Methyloversatilis universalis FAM5T, a methylotrophic representative of the order Rhodocyclales.</title>
        <authorList>
            <person name="Kittichotirat W."/>
            <person name="Good N.M."/>
            <person name="Hall R."/>
            <person name="Bringel F."/>
            <person name="Lajus A."/>
            <person name="Medigue C."/>
            <person name="Smalley N.E."/>
            <person name="Beck D."/>
            <person name="Bumgarner R."/>
            <person name="Vuilleumier S."/>
            <person name="Kalyuzhnaya M.G."/>
        </authorList>
    </citation>
    <scope>NUCLEOTIDE SEQUENCE [LARGE SCALE GENOMIC DNA]</scope>
    <source>
        <strain evidence="7">ATCC BAA-1314 / JCM 13912 / FAM5</strain>
    </source>
</reference>